<comment type="caution">
    <text evidence="2">The sequence shown here is derived from an EMBL/GenBank/DDBJ whole genome shotgun (WGS) entry which is preliminary data.</text>
</comment>
<reference evidence="2 3" key="1">
    <citation type="submission" date="2021-05" db="EMBL/GenBank/DDBJ databases">
        <title>Novel Bacillus species.</title>
        <authorList>
            <person name="Liu G."/>
        </authorList>
    </citation>
    <scope>NUCLEOTIDE SEQUENCE [LARGE SCALE GENOMIC DNA]</scope>
    <source>
        <strain evidence="3">FJAT-49780</strain>
    </source>
</reference>
<feature type="transmembrane region" description="Helical" evidence="1">
    <location>
        <begin position="42"/>
        <end position="61"/>
    </location>
</feature>
<feature type="transmembrane region" description="Helical" evidence="1">
    <location>
        <begin position="7"/>
        <end position="30"/>
    </location>
</feature>
<keyword evidence="1" id="KW-1133">Transmembrane helix</keyword>
<feature type="transmembrane region" description="Helical" evidence="1">
    <location>
        <begin position="68"/>
        <end position="91"/>
    </location>
</feature>
<feature type="transmembrane region" description="Helical" evidence="1">
    <location>
        <begin position="103"/>
        <end position="120"/>
    </location>
</feature>
<gene>
    <name evidence="2" type="ORF">KHA97_23035</name>
</gene>
<dbReference type="RefSeq" id="WP_213127148.1">
    <property type="nucleotide sequence ID" value="NZ_JAGYPG010000006.1"/>
</dbReference>
<sequence length="200" mass="21688">MANSKKIRLAGVASITGGLIQIVLGILLSTGMDPDIMPYGQIAYSLSVLLLSGGLLGLLWLKALGRGKWLLVIPLLGFVSQEIAHGIIFYYWDNTVNQPFKPIGAMLVAVGMVACGIATIRAKVWSGWSKVAPLLIGVYFFLGPLIALIVTKEPNFVLIMMWGLFWANLGFAIISNAKASEIRFTNDINKGVAPYDTFKD</sequence>
<evidence type="ECO:0000256" key="1">
    <source>
        <dbReference type="SAM" id="Phobius"/>
    </source>
</evidence>
<evidence type="ECO:0000313" key="3">
    <source>
        <dbReference type="Proteomes" id="UP000681414"/>
    </source>
</evidence>
<dbReference type="EMBL" id="JAGYPG010000006">
    <property type="protein sequence ID" value="MBS4197917.1"/>
    <property type="molecule type" value="Genomic_DNA"/>
</dbReference>
<name>A0A942TKX5_9BACI</name>
<keyword evidence="1" id="KW-0472">Membrane</keyword>
<protein>
    <submittedName>
        <fullName evidence="2">Uncharacterized protein</fullName>
    </submittedName>
</protein>
<feature type="transmembrane region" description="Helical" evidence="1">
    <location>
        <begin position="132"/>
        <end position="150"/>
    </location>
</feature>
<keyword evidence="3" id="KW-1185">Reference proteome</keyword>
<evidence type="ECO:0000313" key="2">
    <source>
        <dbReference type="EMBL" id="MBS4197917.1"/>
    </source>
</evidence>
<proteinExistence type="predicted"/>
<organism evidence="2 3">
    <name type="scientific">Lederbergia citri</name>
    <dbReference type="NCBI Taxonomy" id="2833580"/>
    <lineage>
        <taxon>Bacteria</taxon>
        <taxon>Bacillati</taxon>
        <taxon>Bacillota</taxon>
        <taxon>Bacilli</taxon>
        <taxon>Bacillales</taxon>
        <taxon>Bacillaceae</taxon>
        <taxon>Lederbergia</taxon>
    </lineage>
</organism>
<dbReference type="Proteomes" id="UP000681414">
    <property type="component" value="Unassembled WGS sequence"/>
</dbReference>
<feature type="transmembrane region" description="Helical" evidence="1">
    <location>
        <begin position="156"/>
        <end position="174"/>
    </location>
</feature>
<dbReference type="AlphaFoldDB" id="A0A942TKX5"/>
<keyword evidence="1" id="KW-0812">Transmembrane</keyword>
<accession>A0A942TKX5</accession>